<evidence type="ECO:0000313" key="2">
    <source>
        <dbReference type="EMBL" id="GBN56868.1"/>
    </source>
</evidence>
<organism evidence="2 3">
    <name type="scientific">Araneus ventricosus</name>
    <name type="common">Orbweaver spider</name>
    <name type="synonym">Epeira ventricosa</name>
    <dbReference type="NCBI Taxonomy" id="182803"/>
    <lineage>
        <taxon>Eukaryota</taxon>
        <taxon>Metazoa</taxon>
        <taxon>Ecdysozoa</taxon>
        <taxon>Arthropoda</taxon>
        <taxon>Chelicerata</taxon>
        <taxon>Arachnida</taxon>
        <taxon>Araneae</taxon>
        <taxon>Araneomorphae</taxon>
        <taxon>Entelegynae</taxon>
        <taxon>Araneoidea</taxon>
        <taxon>Araneidae</taxon>
        <taxon>Araneus</taxon>
    </lineage>
</organism>
<dbReference type="EMBL" id="BGPR01012611">
    <property type="protein sequence ID" value="GBN56868.1"/>
    <property type="molecule type" value="Genomic_DNA"/>
</dbReference>
<name>A0A4Y2PY86_ARAVE</name>
<feature type="non-terminal residue" evidence="2">
    <location>
        <position position="1"/>
    </location>
</feature>
<accession>A0A4Y2PY86</accession>
<evidence type="ECO:0000256" key="1">
    <source>
        <dbReference type="SAM" id="MobiDB-lite"/>
    </source>
</evidence>
<sequence length="46" mass="4953">GPWWPSGKDPTPKQEGPRPETGPSKDPKRMQGARCMPRKPGEGAPA</sequence>
<comment type="caution">
    <text evidence="2">The sequence shown here is derived from an EMBL/GenBank/DDBJ whole genome shotgun (WGS) entry which is preliminary data.</text>
</comment>
<feature type="region of interest" description="Disordered" evidence="1">
    <location>
        <begin position="1"/>
        <end position="46"/>
    </location>
</feature>
<protein>
    <submittedName>
        <fullName evidence="2">Uncharacterized protein</fullName>
    </submittedName>
</protein>
<reference evidence="2 3" key="1">
    <citation type="journal article" date="2019" name="Sci. Rep.">
        <title>Orb-weaving spider Araneus ventricosus genome elucidates the spidroin gene catalogue.</title>
        <authorList>
            <person name="Kono N."/>
            <person name="Nakamura H."/>
            <person name="Ohtoshi R."/>
            <person name="Moran D.A.P."/>
            <person name="Shinohara A."/>
            <person name="Yoshida Y."/>
            <person name="Fujiwara M."/>
            <person name="Mori M."/>
            <person name="Tomita M."/>
            <person name="Arakawa K."/>
        </authorList>
    </citation>
    <scope>NUCLEOTIDE SEQUENCE [LARGE SCALE GENOMIC DNA]</scope>
</reference>
<evidence type="ECO:0000313" key="3">
    <source>
        <dbReference type="Proteomes" id="UP000499080"/>
    </source>
</evidence>
<dbReference type="Proteomes" id="UP000499080">
    <property type="component" value="Unassembled WGS sequence"/>
</dbReference>
<feature type="compositionally biased region" description="Basic and acidic residues" evidence="1">
    <location>
        <begin position="10"/>
        <end position="29"/>
    </location>
</feature>
<gene>
    <name evidence="2" type="ORF">AVEN_238612_1</name>
</gene>
<proteinExistence type="predicted"/>
<dbReference type="AlphaFoldDB" id="A0A4Y2PY86"/>
<keyword evidence="3" id="KW-1185">Reference proteome</keyword>